<feature type="region of interest" description="Disordered" evidence="11">
    <location>
        <begin position="1"/>
        <end position="34"/>
    </location>
</feature>
<organism evidence="12 13">
    <name type="scientific">Oceanirhabdus seepicola</name>
    <dbReference type="NCBI Taxonomy" id="2828781"/>
    <lineage>
        <taxon>Bacteria</taxon>
        <taxon>Bacillati</taxon>
        <taxon>Bacillota</taxon>
        <taxon>Clostridia</taxon>
        <taxon>Eubacteriales</taxon>
        <taxon>Clostridiaceae</taxon>
        <taxon>Oceanirhabdus</taxon>
    </lineage>
</organism>
<dbReference type="Gene3D" id="3.40.640.10">
    <property type="entry name" value="Type I PLP-dependent aspartate aminotransferase-like (Major domain)"/>
    <property type="match status" value="1"/>
</dbReference>
<keyword evidence="13" id="KW-1185">Reference proteome</keyword>
<dbReference type="InterPro" id="IPR015424">
    <property type="entry name" value="PyrdxlP-dep_Trfase"/>
</dbReference>
<keyword evidence="6 9" id="KW-0456">Lyase</keyword>
<comment type="caution">
    <text evidence="12">The sequence shown here is derived from an EMBL/GenBank/DDBJ whole genome shotgun (WGS) entry which is preliminary data.</text>
</comment>
<evidence type="ECO:0000256" key="5">
    <source>
        <dbReference type="ARBA" id="ARBA00022898"/>
    </source>
</evidence>
<dbReference type="AlphaFoldDB" id="A0A9J6P8P7"/>
<evidence type="ECO:0000256" key="8">
    <source>
        <dbReference type="PIRSR" id="PIRSR602129-50"/>
    </source>
</evidence>
<dbReference type="InterPro" id="IPR010107">
    <property type="entry name" value="Glutamate_decarboxylase"/>
</dbReference>
<dbReference type="InterPro" id="IPR015421">
    <property type="entry name" value="PyrdxlP-dep_Trfase_major"/>
</dbReference>
<keyword evidence="5 8" id="KW-0663">Pyridoxal phosphate</keyword>
<dbReference type="PANTHER" id="PTHR43321:SF3">
    <property type="entry name" value="GLUTAMATE DECARBOXYLASE"/>
    <property type="match status" value="1"/>
</dbReference>
<dbReference type="NCBIfam" id="TIGR01788">
    <property type="entry name" value="Glu-decarb-GAD"/>
    <property type="match status" value="1"/>
</dbReference>
<dbReference type="Pfam" id="PF00282">
    <property type="entry name" value="Pyridoxal_deC"/>
    <property type="match status" value="1"/>
</dbReference>
<dbReference type="Gene3D" id="4.10.280.50">
    <property type="match status" value="1"/>
</dbReference>
<evidence type="ECO:0000256" key="11">
    <source>
        <dbReference type="SAM" id="MobiDB-lite"/>
    </source>
</evidence>
<evidence type="ECO:0000256" key="2">
    <source>
        <dbReference type="ARBA" id="ARBA00009533"/>
    </source>
</evidence>
<gene>
    <name evidence="12" type="ORF">KDK92_18880</name>
</gene>
<evidence type="ECO:0000256" key="9">
    <source>
        <dbReference type="RuleBase" id="RU000382"/>
    </source>
</evidence>
<dbReference type="EMBL" id="JAGSOJ010000004">
    <property type="protein sequence ID" value="MCM1991808.1"/>
    <property type="molecule type" value="Genomic_DNA"/>
</dbReference>
<dbReference type="GO" id="GO:0030170">
    <property type="term" value="F:pyridoxal phosphate binding"/>
    <property type="evidence" value="ECO:0007669"/>
    <property type="project" value="InterPro"/>
</dbReference>
<feature type="compositionally biased region" description="Basic residues" evidence="11">
    <location>
        <begin position="1"/>
        <end position="11"/>
    </location>
</feature>
<comment type="similarity">
    <text evidence="2 9">Belongs to the group II decarboxylase family.</text>
</comment>
<comment type="cofactor">
    <cofactor evidence="1 8 9">
        <name>pyridoxal 5'-phosphate</name>
        <dbReference type="ChEBI" id="CHEBI:597326"/>
    </cofactor>
</comment>
<feature type="modified residue" description="N6-(pyridoxal phosphate)lysine" evidence="8">
    <location>
        <position position="284"/>
    </location>
</feature>
<accession>A0A9J6P8P7</accession>
<dbReference type="SUPFAM" id="SSF53383">
    <property type="entry name" value="PLP-dependent transferases"/>
    <property type="match status" value="1"/>
</dbReference>
<dbReference type="Gene3D" id="3.90.1150.160">
    <property type="match status" value="1"/>
</dbReference>
<dbReference type="GO" id="GO:0004351">
    <property type="term" value="F:glutamate decarboxylase activity"/>
    <property type="evidence" value="ECO:0007669"/>
    <property type="project" value="UniProtKB-EC"/>
</dbReference>
<feature type="compositionally biased region" description="Polar residues" evidence="11">
    <location>
        <begin position="16"/>
        <end position="29"/>
    </location>
</feature>
<evidence type="ECO:0000313" key="13">
    <source>
        <dbReference type="Proteomes" id="UP001056429"/>
    </source>
</evidence>
<dbReference type="GO" id="GO:0004058">
    <property type="term" value="F:aromatic-L-amino-acid decarboxylase activity"/>
    <property type="evidence" value="ECO:0007669"/>
    <property type="project" value="UniProtKB-ARBA"/>
</dbReference>
<dbReference type="EC" id="4.1.1.15" evidence="3 10"/>
<dbReference type="Proteomes" id="UP001056429">
    <property type="component" value="Unassembled WGS sequence"/>
</dbReference>
<reference evidence="12" key="1">
    <citation type="journal article" date="2021" name="mSystems">
        <title>Bacteria and Archaea Synergistically Convert Glycine Betaine to Biogenic Methane in the Formosa Cold Seep of the South China Sea.</title>
        <authorList>
            <person name="Li L."/>
            <person name="Zhang W."/>
            <person name="Zhang S."/>
            <person name="Song L."/>
            <person name="Sun Q."/>
            <person name="Zhang H."/>
            <person name="Xiang H."/>
            <person name="Dong X."/>
        </authorList>
    </citation>
    <scope>NUCLEOTIDE SEQUENCE</scope>
    <source>
        <strain evidence="12">ZWT</strain>
    </source>
</reference>
<evidence type="ECO:0000256" key="10">
    <source>
        <dbReference type="RuleBase" id="RU361171"/>
    </source>
</evidence>
<reference evidence="12" key="2">
    <citation type="submission" date="2021-04" db="EMBL/GenBank/DDBJ databases">
        <authorList>
            <person name="Dong X."/>
        </authorList>
    </citation>
    <scope>NUCLEOTIDE SEQUENCE</scope>
    <source>
        <strain evidence="12">ZWT</strain>
    </source>
</reference>
<dbReference type="GO" id="GO:0006538">
    <property type="term" value="P:L-glutamate catabolic process"/>
    <property type="evidence" value="ECO:0007669"/>
    <property type="project" value="TreeGrafter"/>
</dbReference>
<dbReference type="GO" id="GO:0005829">
    <property type="term" value="C:cytosol"/>
    <property type="evidence" value="ECO:0007669"/>
    <property type="project" value="TreeGrafter"/>
</dbReference>
<sequence>MLVKSIYKKRSEKSSHSQNSTSCNGNIFTPSAPPLDTINDRRINASEAYEIVNSESNFDSNPQLNMATFVTTWMEPTAIRLMKESLDINYIDKLIYPQTIELEKRCVSILANLYNASEEDNPTGTSTVGSTEASLLAGMNYKFLWKKHREKYGKESDTVKPEIIFGSNVQVCWKKFAKYFEVKPIIIPIGSDNKIDVNEVAKKLSDKTICVVGILGNTFSGEFDDIKALNKVIDKYNKNHQWKISIHVDAACGGFIAPFYNMYKDISWDFRLKWVKSINISGHKYGLVYAGIGWAIWRNRHEIDDELIFQIDYLGGVQDDFSLNFTKNANNVIAQYYNLTRQGQEGYEEIINYMYDIQHRLTKKFNSLKIFGTKIFKIENKFPGIPVVILSLTKEAEEMGIEPGKLAQKIKEYGWSIPAYPLPTPFENKIILRMVLKVGFNYGMADKLFEDMESSIFSLINDQSDSTAALSCGSTCV</sequence>
<evidence type="ECO:0000256" key="7">
    <source>
        <dbReference type="ARBA" id="ARBA00048868"/>
    </source>
</evidence>
<dbReference type="RefSeq" id="WP_250860944.1">
    <property type="nucleotide sequence ID" value="NZ_JAGSOJ010000004.1"/>
</dbReference>
<evidence type="ECO:0000256" key="4">
    <source>
        <dbReference type="ARBA" id="ARBA00022793"/>
    </source>
</evidence>
<evidence type="ECO:0000256" key="3">
    <source>
        <dbReference type="ARBA" id="ARBA00012421"/>
    </source>
</evidence>
<protein>
    <recommendedName>
        <fullName evidence="3 10">Glutamate decarboxylase</fullName>
        <ecNumber evidence="3 10">4.1.1.15</ecNumber>
    </recommendedName>
</protein>
<dbReference type="PANTHER" id="PTHR43321">
    <property type="entry name" value="GLUTAMATE DECARBOXYLASE"/>
    <property type="match status" value="1"/>
</dbReference>
<proteinExistence type="inferred from homology"/>
<keyword evidence="4 10" id="KW-0210">Decarboxylase</keyword>
<name>A0A9J6P8P7_9CLOT</name>
<comment type="catalytic activity">
    <reaction evidence="7 10">
        <text>L-glutamate + H(+) = 4-aminobutanoate + CO2</text>
        <dbReference type="Rhea" id="RHEA:17785"/>
        <dbReference type="ChEBI" id="CHEBI:15378"/>
        <dbReference type="ChEBI" id="CHEBI:16526"/>
        <dbReference type="ChEBI" id="CHEBI:29985"/>
        <dbReference type="ChEBI" id="CHEBI:59888"/>
        <dbReference type="EC" id="4.1.1.15"/>
    </reaction>
</comment>
<evidence type="ECO:0000313" key="12">
    <source>
        <dbReference type="EMBL" id="MCM1991808.1"/>
    </source>
</evidence>
<evidence type="ECO:0000256" key="1">
    <source>
        <dbReference type="ARBA" id="ARBA00001933"/>
    </source>
</evidence>
<evidence type="ECO:0000256" key="6">
    <source>
        <dbReference type="ARBA" id="ARBA00023239"/>
    </source>
</evidence>
<dbReference type="InterPro" id="IPR002129">
    <property type="entry name" value="PyrdxlP-dep_de-COase"/>
</dbReference>